<name>A0A8D6UB62_9CAUD</name>
<protein>
    <submittedName>
        <fullName evidence="2">Tail protein, putative tail fibre protein</fullName>
    </submittedName>
</protein>
<feature type="domain" description="Tail spike" evidence="1">
    <location>
        <begin position="108"/>
        <end position="361"/>
    </location>
</feature>
<gene>
    <name evidence="2" type="ORF">ARAMI_20</name>
</gene>
<dbReference type="InterPro" id="IPR010572">
    <property type="entry name" value="Tail_dom"/>
</dbReference>
<sequence length="468" mass="52890">MTDFYVTDRNFNLQTIISTNGNTRFHVSKAHETTTLSTSSKLLQVDVHFSKSDSLELSKQCAVGNYIIYKDSQNKTSVMVIMKASHNPVTGIRSMELESGSLDLLNETTGAYNPGDQRTIAQYINYFIYDSGFEIGVNEIPNAKRALSWDGNATTLERILSVATQFEVELEFRFELTGNSVTRWFIDIRKKVGADTSHKLYVDKDIHSITTETDLYQMYNASKAEGSVVDGQDKPLTLKGYKWTDPDGRFYLDETTGIIHDKANIVHWRRPNSNNGYYLQLKTYTANTQKTLLESAIADLKKYSTPIVNYIVDIANVPFSLTVGDTLYIVDENEQLFLNSRVQIIEYDFLTKETVLTLGDFVQVPSGISDIMRDWANEFNNKIKENVPYTVNITQSEPFFVNGEGTITLTATILQGNLDVTSSFHDFKWIRYKLDGTLDSDFTESGISITVTAGSELRYTYEVSANND</sequence>
<keyword evidence="3" id="KW-1185">Reference proteome</keyword>
<evidence type="ECO:0000259" key="1">
    <source>
        <dbReference type="Pfam" id="PF06605"/>
    </source>
</evidence>
<dbReference type="Pfam" id="PF06605">
    <property type="entry name" value="Prophage_tail"/>
    <property type="match status" value="1"/>
</dbReference>
<dbReference type="Proteomes" id="UP000678481">
    <property type="component" value="Chromosome"/>
</dbReference>
<dbReference type="EMBL" id="LR990833">
    <property type="protein sequence ID" value="CAD7757437.1"/>
    <property type="molecule type" value="Genomic_DNA"/>
</dbReference>
<accession>A0A8D6UB62</accession>
<proteinExistence type="predicted"/>
<evidence type="ECO:0000313" key="2">
    <source>
        <dbReference type="EMBL" id="CAD7757437.1"/>
    </source>
</evidence>
<reference evidence="2 3" key="1">
    <citation type="submission" date="2023-02" db="EMBL/GenBank/DDBJ databases">
        <authorList>
            <person name="Petit M.-A."/>
            <person name="Lossouarn J."/>
        </authorList>
    </citation>
    <scope>NUCLEOTIDE SEQUENCE [LARGE SCALE GENOMIC DNA]</scope>
</reference>
<organism evidence="2 3">
    <name type="scientific">Enterococcus phage Aramis</name>
    <dbReference type="NCBI Taxonomy" id="2795668"/>
    <lineage>
        <taxon>Viruses</taxon>
        <taxon>Duplodnaviria</taxon>
        <taxon>Heunggongvirae</taxon>
        <taxon>Uroviricota</taxon>
        <taxon>Caudoviricetes</taxon>
        <taxon>Aramisvirus</taxon>
        <taxon>Aramisvirus Aramis</taxon>
    </lineage>
</organism>
<evidence type="ECO:0000313" key="3">
    <source>
        <dbReference type="Proteomes" id="UP000678481"/>
    </source>
</evidence>